<organism evidence="1">
    <name type="scientific">Anguilla anguilla</name>
    <name type="common">European freshwater eel</name>
    <name type="synonym">Muraena anguilla</name>
    <dbReference type="NCBI Taxonomy" id="7936"/>
    <lineage>
        <taxon>Eukaryota</taxon>
        <taxon>Metazoa</taxon>
        <taxon>Chordata</taxon>
        <taxon>Craniata</taxon>
        <taxon>Vertebrata</taxon>
        <taxon>Euteleostomi</taxon>
        <taxon>Actinopterygii</taxon>
        <taxon>Neopterygii</taxon>
        <taxon>Teleostei</taxon>
        <taxon>Anguilliformes</taxon>
        <taxon>Anguillidae</taxon>
        <taxon>Anguilla</taxon>
    </lineage>
</organism>
<accession>A0A0E9R9K1</accession>
<evidence type="ECO:0000313" key="1">
    <source>
        <dbReference type="EMBL" id="JAH25175.1"/>
    </source>
</evidence>
<reference evidence="1" key="2">
    <citation type="journal article" date="2015" name="Fish Shellfish Immunol.">
        <title>Early steps in the European eel (Anguilla anguilla)-Vibrio vulnificus interaction in the gills: Role of the RtxA13 toxin.</title>
        <authorList>
            <person name="Callol A."/>
            <person name="Pajuelo D."/>
            <person name="Ebbesson L."/>
            <person name="Teles M."/>
            <person name="MacKenzie S."/>
            <person name="Amaro C."/>
        </authorList>
    </citation>
    <scope>NUCLEOTIDE SEQUENCE</scope>
</reference>
<dbReference type="AlphaFoldDB" id="A0A0E9R9K1"/>
<name>A0A0E9R9K1_ANGAN</name>
<reference evidence="1" key="1">
    <citation type="submission" date="2014-11" db="EMBL/GenBank/DDBJ databases">
        <authorList>
            <person name="Amaro Gonzalez C."/>
        </authorList>
    </citation>
    <scope>NUCLEOTIDE SEQUENCE</scope>
</reference>
<dbReference type="EMBL" id="GBXM01083402">
    <property type="protein sequence ID" value="JAH25175.1"/>
    <property type="molecule type" value="Transcribed_RNA"/>
</dbReference>
<proteinExistence type="predicted"/>
<sequence>MQKLHKWHYKYISHRSSLSEWGISN</sequence>
<protein>
    <submittedName>
        <fullName evidence="1">Uncharacterized protein</fullName>
    </submittedName>
</protein>